<evidence type="ECO:0000256" key="1">
    <source>
        <dbReference type="ARBA" id="ARBA00004123"/>
    </source>
</evidence>
<evidence type="ECO:0000313" key="8">
    <source>
        <dbReference type="Proteomes" id="UP000226192"/>
    </source>
</evidence>
<dbReference type="STRING" id="1399860.A0A2C5XCF9"/>
<evidence type="ECO:0000256" key="4">
    <source>
        <dbReference type="ARBA" id="ARBA00023187"/>
    </source>
</evidence>
<dbReference type="FunFam" id="1.25.40.10:FF:000451">
    <property type="entry name" value="mRNA splicing protein (Prp39), putative"/>
    <property type="match status" value="1"/>
</dbReference>
<proteinExistence type="inferred from homology"/>
<dbReference type="GO" id="GO:0000243">
    <property type="term" value="C:commitment complex"/>
    <property type="evidence" value="ECO:0007669"/>
    <property type="project" value="TreeGrafter"/>
</dbReference>
<accession>A0A2C5XCF9</accession>
<dbReference type="SUPFAM" id="SSF48452">
    <property type="entry name" value="TPR-like"/>
    <property type="match status" value="2"/>
</dbReference>
<sequence>MNDYGQFGSSDEEFVHVRKFQAEVESDPDNFESWEGLIKASESLEGGLGRNSSPQALATFRESYDRFLAKFPLLFGYWKKYAELEFNIAGTESAEMVYERGTAAVTHSVDLWADYCRFKMDTTHNPGIVRGIRRGRHSLGARQPTHIREPHASVFDACHGRLFDASACLFHSCPSYACRMAPRRTLARNRLLATSFLALESLSLFLFERAAALVGIDFMSHPFWDRYLEYEERQEAPDRIFALLARIIRIPLHQFNRYYDRFRTMAHTRPIPELASAELLARFRSDLDVEAAARGTSERTELERERELRNKVDQYYYEVHTTTQNETSKRWTFESELGRQYFHVTQLDHTQLNSWRKYLDFEEKEGGYDRVVNLYERCLAACALYDELWFRYSRWMSAQQGKEEEVRHIYMRAAFFVSISRPGIRLQWAYFEESQGRIGVAEEVHNAILTKLPDCIEVIVSWAHLKRRQDGLEAAITVLKDHIDAPTVDLFTKAALVAEWATILSKFASSADQARAVFVKNAQWYGDSRTFWEKWFQFELEQPTSMESADAGQRVKHVFDEFRSKSRLSTAVKKDLARIYLDFLVRVGGKDSMQEYVQVDRELFGPPSLSTESMNQLAAKENGTAAGELDEASKSKAESRLIFFYENHSEPDPTAHGPADFH</sequence>
<dbReference type="OrthoDB" id="10265668at2759"/>
<comment type="similarity">
    <text evidence="6">Belongs to the PRP39 family.</text>
</comment>
<dbReference type="GO" id="GO:0005685">
    <property type="term" value="C:U1 snRNP"/>
    <property type="evidence" value="ECO:0007669"/>
    <property type="project" value="TreeGrafter"/>
</dbReference>
<name>A0A2C5XCF9_9HYPO</name>
<evidence type="ECO:0000256" key="3">
    <source>
        <dbReference type="ARBA" id="ARBA00022737"/>
    </source>
</evidence>
<dbReference type="InterPro" id="IPR059164">
    <property type="entry name" value="HAT_PRP39_C"/>
</dbReference>
<gene>
    <name evidence="7" type="ORF">CDD81_3028</name>
</gene>
<keyword evidence="5" id="KW-0539">Nucleus</keyword>
<comment type="subcellular location">
    <subcellularLocation>
        <location evidence="1">Nucleus</location>
    </subcellularLocation>
</comment>
<dbReference type="GO" id="GO:0000395">
    <property type="term" value="P:mRNA 5'-splice site recognition"/>
    <property type="evidence" value="ECO:0007669"/>
    <property type="project" value="TreeGrafter"/>
</dbReference>
<evidence type="ECO:0000256" key="6">
    <source>
        <dbReference type="ARBA" id="ARBA00038019"/>
    </source>
</evidence>
<evidence type="ECO:0000256" key="5">
    <source>
        <dbReference type="ARBA" id="ARBA00023242"/>
    </source>
</evidence>
<evidence type="ECO:0008006" key="9">
    <source>
        <dbReference type="Google" id="ProtNLM"/>
    </source>
</evidence>
<evidence type="ECO:0000256" key="2">
    <source>
        <dbReference type="ARBA" id="ARBA00022664"/>
    </source>
</evidence>
<reference evidence="7 8" key="1">
    <citation type="submission" date="2017-06" db="EMBL/GenBank/DDBJ databases">
        <title>Ant-infecting Ophiocordyceps genomes reveal a high diversity of potential behavioral manipulation genes and a possible major role for enterotoxins.</title>
        <authorList>
            <person name="De Bekker C."/>
            <person name="Evans H.C."/>
            <person name="Brachmann A."/>
            <person name="Hughes D.P."/>
        </authorList>
    </citation>
    <scope>NUCLEOTIDE SEQUENCE [LARGE SCALE GENOMIC DNA]</scope>
    <source>
        <strain evidence="7 8">Map64</strain>
    </source>
</reference>
<dbReference type="InterPro" id="IPR003107">
    <property type="entry name" value="HAT"/>
</dbReference>
<dbReference type="SMART" id="SM00386">
    <property type="entry name" value="HAT"/>
    <property type="match status" value="7"/>
</dbReference>
<dbReference type="PANTHER" id="PTHR17204">
    <property type="entry name" value="PRE-MRNA PROCESSING PROTEIN PRP39-RELATED"/>
    <property type="match status" value="1"/>
</dbReference>
<comment type="caution">
    <text evidence="7">The sequence shown here is derived from an EMBL/GenBank/DDBJ whole genome shotgun (WGS) entry which is preliminary data.</text>
</comment>
<dbReference type="AlphaFoldDB" id="A0A2C5XCF9"/>
<dbReference type="Proteomes" id="UP000226192">
    <property type="component" value="Unassembled WGS sequence"/>
</dbReference>
<keyword evidence="3" id="KW-0677">Repeat</keyword>
<dbReference type="Gene3D" id="1.25.40.10">
    <property type="entry name" value="Tetratricopeptide repeat domain"/>
    <property type="match status" value="2"/>
</dbReference>
<keyword evidence="8" id="KW-1185">Reference proteome</keyword>
<organism evidence="7 8">
    <name type="scientific">Ophiocordyceps australis</name>
    <dbReference type="NCBI Taxonomy" id="1399860"/>
    <lineage>
        <taxon>Eukaryota</taxon>
        <taxon>Fungi</taxon>
        <taxon>Dikarya</taxon>
        <taxon>Ascomycota</taxon>
        <taxon>Pezizomycotina</taxon>
        <taxon>Sordariomycetes</taxon>
        <taxon>Hypocreomycetidae</taxon>
        <taxon>Hypocreales</taxon>
        <taxon>Ophiocordycipitaceae</taxon>
        <taxon>Ophiocordyceps</taxon>
    </lineage>
</organism>
<protein>
    <recommendedName>
        <fullName evidence="9">Suppressor of forked domain-containing protein</fullName>
    </recommendedName>
</protein>
<dbReference type="PANTHER" id="PTHR17204:SF5">
    <property type="entry name" value="PRE-MRNA-PROCESSING FACTOR 39"/>
    <property type="match status" value="1"/>
</dbReference>
<dbReference type="GO" id="GO:0071004">
    <property type="term" value="C:U2-type prespliceosome"/>
    <property type="evidence" value="ECO:0007669"/>
    <property type="project" value="TreeGrafter"/>
</dbReference>
<dbReference type="Pfam" id="PF23241">
    <property type="entry name" value="HAT_PRP39_C"/>
    <property type="match status" value="1"/>
</dbReference>
<dbReference type="GO" id="GO:0030627">
    <property type="term" value="F:pre-mRNA 5'-splice site binding"/>
    <property type="evidence" value="ECO:0007669"/>
    <property type="project" value="TreeGrafter"/>
</dbReference>
<keyword evidence="4" id="KW-0508">mRNA splicing</keyword>
<dbReference type="EMBL" id="NJET01000002">
    <property type="protein sequence ID" value="PHH67259.1"/>
    <property type="molecule type" value="Genomic_DNA"/>
</dbReference>
<dbReference type="InterPro" id="IPR011990">
    <property type="entry name" value="TPR-like_helical_dom_sf"/>
</dbReference>
<keyword evidence="2" id="KW-0507">mRNA processing</keyword>
<evidence type="ECO:0000313" key="7">
    <source>
        <dbReference type="EMBL" id="PHH67259.1"/>
    </source>
</evidence>
<dbReference type="Pfam" id="PF23240">
    <property type="entry name" value="HAT_PRP39_N"/>
    <property type="match status" value="2"/>
</dbReference>